<feature type="region of interest" description="Disordered" evidence="1">
    <location>
        <begin position="1"/>
        <end position="40"/>
    </location>
</feature>
<organism evidence="2 3">
    <name type="scientific">Staphylococcus pragensis</name>
    <dbReference type="NCBI Taxonomy" id="1611836"/>
    <lineage>
        <taxon>Bacteria</taxon>
        <taxon>Bacillati</taxon>
        <taxon>Bacillota</taxon>
        <taxon>Bacilli</taxon>
        <taxon>Bacillales</taxon>
        <taxon>Staphylococcaceae</taxon>
        <taxon>Staphylococcus</taxon>
    </lineage>
</organism>
<evidence type="ECO:0000313" key="2">
    <source>
        <dbReference type="EMBL" id="TGN27395.1"/>
    </source>
</evidence>
<reference evidence="2 3" key="1">
    <citation type="submission" date="2019-04" db="EMBL/GenBank/DDBJ databases">
        <title>Genomic characterization of Staphylococcus petrasii strains.</title>
        <authorList>
            <person name="Vrbovska V."/>
            <person name="Kovarovic V."/>
            <person name="Maslanova I."/>
            <person name="Indrakova A."/>
            <person name="Petras P."/>
            <person name="Sedo O."/>
            <person name="Svec P."/>
            <person name="Fisarova L."/>
            <person name="Sedlacek I."/>
            <person name="Doskar J."/>
            <person name="Pantucek R."/>
        </authorList>
    </citation>
    <scope>NUCLEOTIDE SEQUENCE [LARGE SCALE GENOMIC DNA]</scope>
    <source>
        <strain evidence="2 3">CCM 8529</strain>
    </source>
</reference>
<evidence type="ECO:0000313" key="3">
    <source>
        <dbReference type="Proteomes" id="UP000297459"/>
    </source>
</evidence>
<dbReference type="Proteomes" id="UP000297459">
    <property type="component" value="Unassembled WGS sequence"/>
</dbReference>
<sequence>MAEEKKMSYEEAGKKGGETTAENQDKEFYQEIGEKGGKNS</sequence>
<comment type="caution">
    <text evidence="2">The sequence shown here is derived from an EMBL/GenBank/DDBJ whole genome shotgun (WGS) entry which is preliminary data.</text>
</comment>
<protein>
    <recommendedName>
        <fullName evidence="4">General stress protein</fullName>
    </recommendedName>
</protein>
<proteinExistence type="predicted"/>
<name>A0A4Z1BXV7_9STAP</name>
<accession>A0A4Z1BXV7</accession>
<gene>
    <name evidence="2" type="ORF">E2558_06000</name>
</gene>
<dbReference type="RefSeq" id="WP_126565485.1">
    <property type="nucleotide sequence ID" value="NZ_BMCY01000002.1"/>
</dbReference>
<evidence type="ECO:0000256" key="1">
    <source>
        <dbReference type="SAM" id="MobiDB-lite"/>
    </source>
</evidence>
<keyword evidence="3" id="KW-1185">Reference proteome</keyword>
<dbReference type="InterPro" id="IPR019626">
    <property type="entry name" value="Stress-induced_KGG_rpt"/>
</dbReference>
<evidence type="ECO:0008006" key="4">
    <source>
        <dbReference type="Google" id="ProtNLM"/>
    </source>
</evidence>
<dbReference type="EMBL" id="SRPJ01000002">
    <property type="protein sequence ID" value="TGN27395.1"/>
    <property type="molecule type" value="Genomic_DNA"/>
</dbReference>
<dbReference type="Pfam" id="PF10685">
    <property type="entry name" value="KGG"/>
    <property type="match status" value="1"/>
</dbReference>
<dbReference type="AlphaFoldDB" id="A0A4Z1BXV7"/>